<reference evidence="3 4" key="1">
    <citation type="submission" date="2013-08" db="EMBL/GenBank/DDBJ databases">
        <authorList>
            <person name="Weinstock G."/>
            <person name="Sodergren E."/>
            <person name="Wylie T."/>
            <person name="Fulton L."/>
            <person name="Fulton R."/>
            <person name="Fronick C."/>
            <person name="O'Laughlin M."/>
            <person name="Godfrey J."/>
            <person name="Miner T."/>
            <person name="Herter B."/>
            <person name="Appelbaum E."/>
            <person name="Cordes M."/>
            <person name="Lek S."/>
            <person name="Wollam A."/>
            <person name="Pepin K.H."/>
            <person name="Palsikar V.B."/>
            <person name="Mitreva M."/>
            <person name="Wilson R.K."/>
        </authorList>
    </citation>
    <scope>NUCLEOTIDE SEQUENCE [LARGE SCALE GENOMIC DNA]</scope>
    <source>
        <strain evidence="3 4">ATCC 12856</strain>
    </source>
</reference>
<feature type="region of interest" description="Disordered" evidence="1">
    <location>
        <begin position="157"/>
        <end position="187"/>
    </location>
</feature>
<comment type="caution">
    <text evidence="3">The sequence shown here is derived from an EMBL/GenBank/DDBJ whole genome shotgun (WGS) entry which is preliminary data.</text>
</comment>
<dbReference type="EMBL" id="AWSJ01000044">
    <property type="protein sequence ID" value="ERI11314.1"/>
    <property type="molecule type" value="Genomic_DNA"/>
</dbReference>
<dbReference type="Proteomes" id="UP000016511">
    <property type="component" value="Unassembled WGS sequence"/>
</dbReference>
<evidence type="ECO:0000313" key="3">
    <source>
        <dbReference type="EMBL" id="ERI11314.1"/>
    </source>
</evidence>
<dbReference type="HOGENOM" id="CLU_961866_0_0_9"/>
<feature type="chain" id="PRO_5039447281" evidence="2">
    <location>
        <begin position="33"/>
        <end position="289"/>
    </location>
</feature>
<accession>U1WRU0</accession>
<dbReference type="PATRIC" id="fig|649747.3.peg.528"/>
<dbReference type="AlphaFoldDB" id="U1WRU0"/>
<organism evidence="3 4">
    <name type="scientific">Aneurinibacillus aneurinilyticus ATCC 12856</name>
    <dbReference type="NCBI Taxonomy" id="649747"/>
    <lineage>
        <taxon>Bacteria</taxon>
        <taxon>Bacillati</taxon>
        <taxon>Bacillota</taxon>
        <taxon>Bacilli</taxon>
        <taxon>Bacillales</taxon>
        <taxon>Paenibacillaceae</taxon>
        <taxon>Aneurinibacillus group</taxon>
        <taxon>Aneurinibacillus</taxon>
    </lineage>
</organism>
<evidence type="ECO:0000313" key="4">
    <source>
        <dbReference type="Proteomes" id="UP000016511"/>
    </source>
</evidence>
<proteinExistence type="predicted"/>
<dbReference type="eggNOG" id="ENOG503459V">
    <property type="taxonomic scope" value="Bacteria"/>
</dbReference>
<keyword evidence="4" id="KW-1185">Reference proteome</keyword>
<feature type="signal peptide" evidence="2">
    <location>
        <begin position="1"/>
        <end position="32"/>
    </location>
</feature>
<gene>
    <name evidence="3" type="ORF">HMPREF0083_00596</name>
</gene>
<evidence type="ECO:0000256" key="2">
    <source>
        <dbReference type="SAM" id="SignalP"/>
    </source>
</evidence>
<protein>
    <submittedName>
        <fullName evidence="3">Uncharacterized protein</fullName>
    </submittedName>
</protein>
<evidence type="ECO:0000256" key="1">
    <source>
        <dbReference type="SAM" id="MobiDB-lite"/>
    </source>
</evidence>
<sequence length="289" mass="33063">MMLLRKSKFVLMLFLLVSLTLPFGTFSTPNVAYGQEDQILQQDNNCVPCSLGDKSINTSEDMVKNLEIDSSENSKEKKKDNIDLGTYYKVKDNNGKDLILNKSEYMLIKDKNGIEFFVEKKYKKYIDEMKPEEINVSHLNFASDKATANMPEQKVVDVSDSAVKNDTDISRQQTGEPSKNNSRDGANILSNTGPIGDCNLLNYKQEYKIIGKRFIEERWGPGDLWCIGNVCIPTIGKWSYCEFQLQEYQTPQYRCTYRGQTTYTEGAKVYIRTTYSYGPCTYGEVGQWK</sequence>
<name>U1WRU0_ANEAE</name>
<keyword evidence="2" id="KW-0732">Signal</keyword>
<feature type="compositionally biased region" description="Polar residues" evidence="1">
    <location>
        <begin position="170"/>
        <end position="187"/>
    </location>
</feature>